<dbReference type="RefSeq" id="WP_093972919.1">
    <property type="nucleotide sequence ID" value="NZ_FXXQ01000002.1"/>
</dbReference>
<dbReference type="OrthoDB" id="7419852at2"/>
<dbReference type="PANTHER" id="PTHR47378">
    <property type="entry name" value="DIVINYL CHLOROPHYLLIDE A 8-VINYL-REDUCTASE, CHLOROPLASTIC"/>
    <property type="match status" value="1"/>
</dbReference>
<protein>
    <recommendedName>
        <fullName evidence="7">Divinyl chlorophyllide a 8-vinyl-reductase, chloroplastic</fullName>
        <ecNumber evidence="6">1.3.1.75</ecNumber>
    </recommendedName>
</protein>
<evidence type="ECO:0000259" key="9">
    <source>
        <dbReference type="Pfam" id="PF13460"/>
    </source>
</evidence>
<evidence type="ECO:0000256" key="2">
    <source>
        <dbReference type="ARBA" id="ARBA00022857"/>
    </source>
</evidence>
<keyword evidence="4 10" id="KW-0560">Oxidoreductase</keyword>
<dbReference type="InterPro" id="IPR036291">
    <property type="entry name" value="NAD(P)-bd_dom_sf"/>
</dbReference>
<keyword evidence="11" id="KW-1185">Reference proteome</keyword>
<evidence type="ECO:0000256" key="1">
    <source>
        <dbReference type="ARBA" id="ARBA00005173"/>
    </source>
</evidence>
<dbReference type="AlphaFoldDB" id="A0A238IX19"/>
<keyword evidence="3" id="KW-0809">Transit peptide</keyword>
<dbReference type="Pfam" id="PF13460">
    <property type="entry name" value="NAD_binding_10"/>
    <property type="match status" value="1"/>
</dbReference>
<sequence length="331" mass="35386">MTQTPQLPSRDFTPRRVLVVGATGTAGRAATRALIAAGHYVTCILRPENDDPVAVGARLHFASVTNAASLRDYGFAGETFDVVVSCIASRTGAPDDAWAIDHDANVGVLEQAKAAGVGHFILLSAICVQKPLLEFQHAKLAFEEKLMASGLNWSIVRPTAFFKSLSGQIARVKAGKPYLVFGDGRLTACKPISDRDLGAFIAGCIDAPDRRNRILPIGGPGPALTPFDMGREMFRLTGQPEKFRKVPVAMLDVIAGGLRLAGIVAPSLRVKAGLAAIGRYYATESMLLFDASKGAYDADATPEFGSDRLFDFYADVVAGRETVDLREQAVF</sequence>
<comment type="catalytic activity">
    <reaction evidence="8">
        <text>protochlorophyllide a + NADP(+) = 3,8-divinyl protochlorophyllide a + NADPH + H(+)</text>
        <dbReference type="Rhea" id="RHEA:48884"/>
        <dbReference type="ChEBI" id="CHEBI:15378"/>
        <dbReference type="ChEBI" id="CHEBI:57783"/>
        <dbReference type="ChEBI" id="CHEBI:58349"/>
        <dbReference type="ChEBI" id="CHEBI:58632"/>
        <dbReference type="ChEBI" id="CHEBI:83350"/>
        <dbReference type="EC" id="1.3.1.75"/>
    </reaction>
</comment>
<evidence type="ECO:0000256" key="3">
    <source>
        <dbReference type="ARBA" id="ARBA00022946"/>
    </source>
</evidence>
<evidence type="ECO:0000256" key="8">
    <source>
        <dbReference type="ARBA" id="ARBA00049498"/>
    </source>
</evidence>
<feature type="domain" description="NAD(P)-binding" evidence="9">
    <location>
        <begin position="21"/>
        <end position="208"/>
    </location>
</feature>
<dbReference type="GO" id="GO:0015995">
    <property type="term" value="P:chlorophyll biosynthetic process"/>
    <property type="evidence" value="ECO:0007669"/>
    <property type="project" value="UniProtKB-UniPathway"/>
</dbReference>
<keyword evidence="2" id="KW-0521">NADP</keyword>
<organism evidence="10 11">
    <name type="scientific">Boseongicola aestuarii</name>
    <dbReference type="NCBI Taxonomy" id="1470561"/>
    <lineage>
        <taxon>Bacteria</taxon>
        <taxon>Pseudomonadati</taxon>
        <taxon>Pseudomonadota</taxon>
        <taxon>Alphaproteobacteria</taxon>
        <taxon>Rhodobacterales</taxon>
        <taxon>Paracoccaceae</taxon>
        <taxon>Boseongicola</taxon>
    </lineage>
</organism>
<dbReference type="EMBL" id="FXXQ01000002">
    <property type="protein sequence ID" value="SMX22967.1"/>
    <property type="molecule type" value="Genomic_DNA"/>
</dbReference>
<evidence type="ECO:0000256" key="6">
    <source>
        <dbReference type="ARBA" id="ARBA00024059"/>
    </source>
</evidence>
<dbReference type="Gene3D" id="3.40.50.720">
    <property type="entry name" value="NAD(P)-binding Rossmann-like Domain"/>
    <property type="match status" value="1"/>
</dbReference>
<name>A0A238IX19_9RHOB</name>
<evidence type="ECO:0000313" key="11">
    <source>
        <dbReference type="Proteomes" id="UP000201838"/>
    </source>
</evidence>
<dbReference type="UniPathway" id="UPA00668"/>
<dbReference type="CDD" id="cd05243">
    <property type="entry name" value="SDR_a5"/>
    <property type="match status" value="1"/>
</dbReference>
<reference evidence="10 11" key="1">
    <citation type="submission" date="2017-05" db="EMBL/GenBank/DDBJ databases">
        <authorList>
            <person name="Song R."/>
            <person name="Chenine A.L."/>
            <person name="Ruprecht R.M."/>
        </authorList>
    </citation>
    <scope>NUCLEOTIDE SEQUENCE [LARGE SCALE GENOMIC DNA]</scope>
    <source>
        <strain evidence="10 11">CECT 8489</strain>
    </source>
</reference>
<dbReference type="PANTHER" id="PTHR47378:SF1">
    <property type="entry name" value="DIVINYL CHLOROPHYLLIDE A 8-VINYL-REDUCTASE, CHLOROPLASTIC"/>
    <property type="match status" value="1"/>
</dbReference>
<evidence type="ECO:0000256" key="5">
    <source>
        <dbReference type="ARBA" id="ARBA00023171"/>
    </source>
</evidence>
<proteinExistence type="predicted"/>
<evidence type="ECO:0000256" key="7">
    <source>
        <dbReference type="ARBA" id="ARBA00024089"/>
    </source>
</evidence>
<keyword evidence="5" id="KW-0149">Chlorophyll biosynthesis</keyword>
<dbReference type="EC" id="1.3.1.75" evidence="6"/>
<dbReference type="InterPro" id="IPR016040">
    <property type="entry name" value="NAD(P)-bd_dom"/>
</dbReference>
<dbReference type="InterPro" id="IPR044201">
    <property type="entry name" value="DVR-like"/>
</dbReference>
<dbReference type="Proteomes" id="UP000201838">
    <property type="component" value="Unassembled WGS sequence"/>
</dbReference>
<evidence type="ECO:0000313" key="10">
    <source>
        <dbReference type="EMBL" id="SMX22967.1"/>
    </source>
</evidence>
<accession>A0A238IX19</accession>
<dbReference type="SUPFAM" id="SSF51735">
    <property type="entry name" value="NAD(P)-binding Rossmann-fold domains"/>
    <property type="match status" value="1"/>
</dbReference>
<comment type="pathway">
    <text evidence="1">Porphyrin-containing compound metabolism; chlorophyll biosynthesis.</text>
</comment>
<dbReference type="GO" id="GO:0033728">
    <property type="term" value="F:3,8-divinyl protochlorophyllide a 8-vinyl-reductase (NADPH) activity"/>
    <property type="evidence" value="ECO:0007669"/>
    <property type="project" value="UniProtKB-EC"/>
</dbReference>
<gene>
    <name evidence="10" type="primary">azoB</name>
    <name evidence="10" type="ORF">BOA8489_01066</name>
</gene>
<evidence type="ECO:0000256" key="4">
    <source>
        <dbReference type="ARBA" id="ARBA00023002"/>
    </source>
</evidence>